<dbReference type="SMART" id="SM00283">
    <property type="entry name" value="MA"/>
    <property type="match status" value="1"/>
</dbReference>
<dbReference type="GO" id="GO:0007165">
    <property type="term" value="P:signal transduction"/>
    <property type="evidence" value="ECO:0007669"/>
    <property type="project" value="UniProtKB-KW"/>
</dbReference>
<dbReference type="RefSeq" id="WP_176216782.1">
    <property type="nucleotide sequence ID" value="NZ_FWXD01000004.1"/>
</dbReference>
<dbReference type="CDD" id="cd06225">
    <property type="entry name" value="HAMP"/>
    <property type="match status" value="1"/>
</dbReference>
<dbReference type="Pfam" id="PF00672">
    <property type="entry name" value="HAMP"/>
    <property type="match status" value="1"/>
</dbReference>
<dbReference type="GO" id="GO:0016020">
    <property type="term" value="C:membrane"/>
    <property type="evidence" value="ECO:0007669"/>
    <property type="project" value="UniProtKB-SubCell"/>
</dbReference>
<evidence type="ECO:0000256" key="4">
    <source>
        <dbReference type="ARBA" id="ARBA00023136"/>
    </source>
</evidence>
<dbReference type="EMBL" id="FWXD01000004">
    <property type="protein sequence ID" value="SMC20579.1"/>
    <property type="molecule type" value="Genomic_DNA"/>
</dbReference>
<dbReference type="PROSITE" id="PS50111">
    <property type="entry name" value="CHEMOTAXIS_TRANSDUC_2"/>
    <property type="match status" value="1"/>
</dbReference>
<evidence type="ECO:0000256" key="7">
    <source>
        <dbReference type="PROSITE-ProRule" id="PRU00284"/>
    </source>
</evidence>
<dbReference type="InterPro" id="IPR004089">
    <property type="entry name" value="MCPsignal_dom"/>
</dbReference>
<evidence type="ECO:0000256" key="8">
    <source>
        <dbReference type="SAM" id="Phobius"/>
    </source>
</evidence>
<dbReference type="GO" id="GO:0006935">
    <property type="term" value="P:chemotaxis"/>
    <property type="evidence" value="ECO:0007669"/>
    <property type="project" value="InterPro"/>
</dbReference>
<dbReference type="SUPFAM" id="SSF58104">
    <property type="entry name" value="Methyl-accepting chemotaxis protein (MCP) signaling domain"/>
    <property type="match status" value="1"/>
</dbReference>
<dbReference type="InterPro" id="IPR003660">
    <property type="entry name" value="HAMP_dom"/>
</dbReference>
<keyword evidence="2 8" id="KW-0812">Transmembrane</keyword>
<evidence type="ECO:0000256" key="5">
    <source>
        <dbReference type="ARBA" id="ARBA00023224"/>
    </source>
</evidence>
<keyword evidence="4 8" id="KW-0472">Membrane</keyword>
<protein>
    <submittedName>
        <fullName evidence="11">Methyl-accepting chemotaxis protein</fullName>
    </submittedName>
</protein>
<dbReference type="Pfam" id="PF12729">
    <property type="entry name" value="4HB_MCP_1"/>
    <property type="match status" value="1"/>
</dbReference>
<gene>
    <name evidence="11" type="ORF">SAMN02745857_01016</name>
</gene>
<evidence type="ECO:0000313" key="12">
    <source>
        <dbReference type="Proteomes" id="UP000192761"/>
    </source>
</evidence>
<keyword evidence="12" id="KW-1185">Reference proteome</keyword>
<dbReference type="PANTHER" id="PTHR32089">
    <property type="entry name" value="METHYL-ACCEPTING CHEMOTAXIS PROTEIN MCPB"/>
    <property type="match status" value="1"/>
</dbReference>
<keyword evidence="3 8" id="KW-1133">Transmembrane helix</keyword>
<organism evidence="11 12">
    <name type="scientific">Andreprevotia lacus DSM 23236</name>
    <dbReference type="NCBI Taxonomy" id="1121001"/>
    <lineage>
        <taxon>Bacteria</taxon>
        <taxon>Pseudomonadati</taxon>
        <taxon>Pseudomonadota</taxon>
        <taxon>Betaproteobacteria</taxon>
        <taxon>Neisseriales</taxon>
        <taxon>Chitinibacteraceae</taxon>
        <taxon>Andreprevotia</taxon>
    </lineage>
</organism>
<proteinExistence type="inferred from homology"/>
<dbReference type="PANTHER" id="PTHR32089:SF119">
    <property type="entry name" value="METHYL-ACCEPTING CHEMOTAXIS PROTEIN CTPL"/>
    <property type="match status" value="1"/>
</dbReference>
<dbReference type="Gene3D" id="1.10.287.950">
    <property type="entry name" value="Methyl-accepting chemotaxis protein"/>
    <property type="match status" value="1"/>
</dbReference>
<accession>A0A1W1X9K9</accession>
<dbReference type="STRING" id="1121001.SAMN02745857_01016"/>
<evidence type="ECO:0000259" key="9">
    <source>
        <dbReference type="PROSITE" id="PS50111"/>
    </source>
</evidence>
<keyword evidence="5 7" id="KW-0807">Transducer</keyword>
<comment type="similarity">
    <text evidence="6">Belongs to the methyl-accepting chemotaxis (MCP) protein family.</text>
</comment>
<dbReference type="SMART" id="SM00304">
    <property type="entry name" value="HAMP"/>
    <property type="match status" value="1"/>
</dbReference>
<evidence type="ECO:0000256" key="6">
    <source>
        <dbReference type="ARBA" id="ARBA00029447"/>
    </source>
</evidence>
<feature type="domain" description="Methyl-accepting transducer" evidence="9">
    <location>
        <begin position="265"/>
        <end position="501"/>
    </location>
</feature>
<dbReference type="AlphaFoldDB" id="A0A1W1X9K9"/>
<dbReference type="PROSITE" id="PS50885">
    <property type="entry name" value="HAMP"/>
    <property type="match status" value="1"/>
</dbReference>
<dbReference type="Proteomes" id="UP000192761">
    <property type="component" value="Unassembled WGS sequence"/>
</dbReference>
<dbReference type="PRINTS" id="PR00260">
    <property type="entry name" value="CHEMTRNSDUCR"/>
</dbReference>
<evidence type="ECO:0000256" key="2">
    <source>
        <dbReference type="ARBA" id="ARBA00022692"/>
    </source>
</evidence>
<sequence length="537" mass="57296">MNIGQKLGVLIAVAIAALLAVGATAIIKFSQTASNVDFMSSVAIEGLVQVNQINNAYKVEQIITNQYVNEQNPLNRDKLAAFIDAQHAVLNKSMTGYEASIAEDVDRKNFNEFKTHITEFSQIYEQLRKAAKDGDLATAQTLMTGKGRDAAIAAEAALQKLTVYNIDGAHTKVKEVEEGQSSARLQLIGVVVVALLALLAFGITLYRSITGPLHDMQQIVSQIEASLDFTQRVPVRNQDEIGKTVQAFNRLIERTQHSLREISQRIGNVNQAANEMSRSATEMSANAGKTSEASSSMAATVEEVTVSITHIADRSTEADELARSSGQQAKTGASVIDATVARIDGIASTVRDASEQIGVLREQSANISAVVNTIKEIADQTNLLALNAAIEAARAGELGRGFAVVADEVRKLAERTTHSTQEIATTIVSIQDSAGRAVGSMEQVVQQVGQGVEQARAAGEAIATIRSGSIEVVERVGDISNAIREQSTASTSIAHLVERIAQMSEESSAAAQRTAGAAGNLDQLAGEMQREVARYRL</sequence>
<evidence type="ECO:0000256" key="1">
    <source>
        <dbReference type="ARBA" id="ARBA00004141"/>
    </source>
</evidence>
<dbReference type="InterPro" id="IPR024478">
    <property type="entry name" value="HlyB_4HB_MCP"/>
</dbReference>
<evidence type="ECO:0000313" key="11">
    <source>
        <dbReference type="EMBL" id="SMC20579.1"/>
    </source>
</evidence>
<dbReference type="GO" id="GO:0004888">
    <property type="term" value="F:transmembrane signaling receptor activity"/>
    <property type="evidence" value="ECO:0007669"/>
    <property type="project" value="InterPro"/>
</dbReference>
<feature type="transmembrane region" description="Helical" evidence="8">
    <location>
        <begin position="185"/>
        <end position="206"/>
    </location>
</feature>
<dbReference type="InterPro" id="IPR004090">
    <property type="entry name" value="Chemotax_Me-accpt_rcpt"/>
</dbReference>
<reference evidence="11 12" key="1">
    <citation type="submission" date="2017-04" db="EMBL/GenBank/DDBJ databases">
        <authorList>
            <person name="Afonso C.L."/>
            <person name="Miller P.J."/>
            <person name="Scott M.A."/>
            <person name="Spackman E."/>
            <person name="Goraichik I."/>
            <person name="Dimitrov K.M."/>
            <person name="Suarez D.L."/>
            <person name="Swayne D.E."/>
        </authorList>
    </citation>
    <scope>NUCLEOTIDE SEQUENCE [LARGE SCALE GENOMIC DNA]</scope>
    <source>
        <strain evidence="11 12">DSM 23236</strain>
    </source>
</reference>
<dbReference type="FunFam" id="1.10.287.950:FF:000001">
    <property type="entry name" value="Methyl-accepting chemotaxis sensory transducer"/>
    <property type="match status" value="1"/>
</dbReference>
<evidence type="ECO:0000259" key="10">
    <source>
        <dbReference type="PROSITE" id="PS50885"/>
    </source>
</evidence>
<name>A0A1W1X9K9_9NEIS</name>
<feature type="domain" description="HAMP" evidence="10">
    <location>
        <begin position="207"/>
        <end position="260"/>
    </location>
</feature>
<comment type="subcellular location">
    <subcellularLocation>
        <location evidence="1">Membrane</location>
        <topology evidence="1">Multi-pass membrane protein</topology>
    </subcellularLocation>
</comment>
<dbReference type="Pfam" id="PF00015">
    <property type="entry name" value="MCPsignal"/>
    <property type="match status" value="1"/>
</dbReference>
<evidence type="ECO:0000256" key="3">
    <source>
        <dbReference type="ARBA" id="ARBA00022989"/>
    </source>
</evidence>